<feature type="repeat" description="ANK" evidence="3">
    <location>
        <begin position="275"/>
        <end position="307"/>
    </location>
</feature>
<evidence type="ECO:0000256" key="4">
    <source>
        <dbReference type="SAM" id="MobiDB-lite"/>
    </source>
</evidence>
<dbReference type="Proteomes" id="UP001055172">
    <property type="component" value="Unassembled WGS sequence"/>
</dbReference>
<name>A0AA37GIQ6_9PEZI</name>
<gene>
    <name evidence="5" type="ORF">ColLi_03934</name>
</gene>
<dbReference type="Pfam" id="PF00023">
    <property type="entry name" value="Ank"/>
    <property type="match status" value="2"/>
</dbReference>
<feature type="repeat" description="ANK" evidence="3">
    <location>
        <begin position="205"/>
        <end position="237"/>
    </location>
</feature>
<dbReference type="AlphaFoldDB" id="A0AA37GIQ6"/>
<dbReference type="EMBL" id="BPPX01000006">
    <property type="protein sequence ID" value="GJC81096.1"/>
    <property type="molecule type" value="Genomic_DNA"/>
</dbReference>
<comment type="caution">
    <text evidence="5">The sequence shown here is derived from an EMBL/GenBank/DDBJ whole genome shotgun (WGS) entry which is preliminary data.</text>
</comment>
<proteinExistence type="predicted"/>
<dbReference type="Pfam" id="PF12796">
    <property type="entry name" value="Ank_2"/>
    <property type="match status" value="4"/>
</dbReference>
<dbReference type="SUPFAM" id="SSF48403">
    <property type="entry name" value="Ankyrin repeat"/>
    <property type="match status" value="2"/>
</dbReference>
<feature type="repeat" description="ANK" evidence="3">
    <location>
        <begin position="172"/>
        <end position="204"/>
    </location>
</feature>
<dbReference type="SMART" id="SM00248">
    <property type="entry name" value="ANK"/>
    <property type="match status" value="19"/>
</dbReference>
<evidence type="ECO:0000313" key="5">
    <source>
        <dbReference type="EMBL" id="GJC81096.1"/>
    </source>
</evidence>
<feature type="region of interest" description="Disordered" evidence="4">
    <location>
        <begin position="1"/>
        <end position="29"/>
    </location>
</feature>
<reference evidence="5 6" key="1">
    <citation type="submission" date="2021-07" db="EMBL/GenBank/DDBJ databases">
        <title>Genome data of Colletotrichum spaethianum.</title>
        <authorList>
            <person name="Utami Y.D."/>
            <person name="Hiruma K."/>
        </authorList>
    </citation>
    <scope>NUCLEOTIDE SEQUENCE [LARGE SCALE GENOMIC DNA]</scope>
    <source>
        <strain evidence="5 6">MAFF 242679</strain>
    </source>
</reference>
<feature type="repeat" description="ANK" evidence="3">
    <location>
        <begin position="109"/>
        <end position="138"/>
    </location>
</feature>
<dbReference type="Gene3D" id="1.25.40.20">
    <property type="entry name" value="Ankyrin repeat-containing domain"/>
    <property type="match status" value="3"/>
</dbReference>
<dbReference type="PANTHER" id="PTHR24198">
    <property type="entry name" value="ANKYRIN REPEAT AND PROTEIN KINASE DOMAIN-CONTAINING PROTEIN"/>
    <property type="match status" value="1"/>
</dbReference>
<evidence type="ECO:0000256" key="2">
    <source>
        <dbReference type="ARBA" id="ARBA00023043"/>
    </source>
</evidence>
<dbReference type="InterPro" id="IPR002110">
    <property type="entry name" value="Ankyrin_rpt"/>
</dbReference>
<dbReference type="PROSITE" id="PS50088">
    <property type="entry name" value="ANK_REPEAT"/>
    <property type="match status" value="9"/>
</dbReference>
<feature type="repeat" description="ANK" evidence="3">
    <location>
        <begin position="407"/>
        <end position="439"/>
    </location>
</feature>
<keyword evidence="1" id="KW-0677">Repeat</keyword>
<accession>A0AA37GIQ6</accession>
<protein>
    <submittedName>
        <fullName evidence="5">Ankyrin-1</fullName>
    </submittedName>
</protein>
<keyword evidence="6" id="KW-1185">Reference proteome</keyword>
<keyword evidence="2 3" id="KW-0040">ANK repeat</keyword>
<feature type="repeat" description="ANK" evidence="3">
    <location>
        <begin position="675"/>
        <end position="711"/>
    </location>
</feature>
<sequence length="808" mass="87731">MGGELLTEDRVSPSPKDADSDEQDPNLPEKNISANWLAVALDRASALGLDGIINKLLSLVASHDSLENMYVGQARPLHRAAFHSHLSAAEKLLAADAHVDRQAGEWVETPIHRAAVTGASEVLKLLLNHGAAIDIPSNGWLPLEVASAWGNFAATEVLVQHKNSKHHSTPVLGRDPLYLAVSRGFIKTAKVLLCHDADPNAYGPSDETVLMAAIRSDRIDLCRLLLEHGAEPDSTPERAESPLIKAVRFKNLDMVKLLVEKGADIEKREVPGAGWNRTPLHLGVFVESAEIVEYFLSMNADPHVSDEDGWSTLWAAARYGCEEIVRMLIEANADINQSCTESKTTPLHEAVEYPRVVKILLEHGANMNNQAAGGETPLSCAIAENHLETVKIMLADSRNRADLSLNEVHKALAYAVSLNYVEMVSEVLEAGADVNFADEDSLPLICLAMALENQTMLRAILEHNPDLSNSDTKGNQVLHYINCETPVESVRLAVNAGASLTALNRFYCPPLGEAIASSCKEEVVRYLLSKDATLAALTSSLSEDARGPIHTACKGSSLLVVQLLLDKGADINLASAGPTFRNPQADRESADKVINYLLDKGADPSLGAGLFTYPIISACLVGSPQIVKRFLDCKPPVNVKDTFDRTPAHLACYNSLEVLNLLESPASDFACVDKVGRVPLHYAVLSGQPDVVEAALARSKQAGIDIDVQDSDGWTPLLWAARASMVWGWDDRETAKHDEVVSLLLREGARTDIHGRGSDKPWSVSDVAFYHQADSPELSFQFPGVRSAVFEKLTRRVVAISKPHTNFL</sequence>
<organism evidence="5 6">
    <name type="scientific">Colletotrichum liriopes</name>
    <dbReference type="NCBI Taxonomy" id="708192"/>
    <lineage>
        <taxon>Eukaryota</taxon>
        <taxon>Fungi</taxon>
        <taxon>Dikarya</taxon>
        <taxon>Ascomycota</taxon>
        <taxon>Pezizomycotina</taxon>
        <taxon>Sordariomycetes</taxon>
        <taxon>Hypocreomycetidae</taxon>
        <taxon>Glomerellales</taxon>
        <taxon>Glomerellaceae</taxon>
        <taxon>Colletotrichum</taxon>
        <taxon>Colletotrichum spaethianum species complex</taxon>
    </lineage>
</organism>
<dbReference type="PANTHER" id="PTHR24198:SF165">
    <property type="entry name" value="ANKYRIN REPEAT-CONTAINING PROTEIN-RELATED"/>
    <property type="match status" value="1"/>
</dbReference>
<feature type="repeat" description="ANK" evidence="3">
    <location>
        <begin position="238"/>
        <end position="270"/>
    </location>
</feature>
<dbReference type="PRINTS" id="PR01415">
    <property type="entry name" value="ANKYRIN"/>
</dbReference>
<dbReference type="PROSITE" id="PS50297">
    <property type="entry name" value="ANK_REP_REGION"/>
    <property type="match status" value="5"/>
</dbReference>
<feature type="repeat" description="ANK" evidence="3">
    <location>
        <begin position="544"/>
        <end position="576"/>
    </location>
</feature>
<evidence type="ECO:0000256" key="3">
    <source>
        <dbReference type="PROSITE-ProRule" id="PRU00023"/>
    </source>
</evidence>
<feature type="repeat" description="ANK" evidence="3">
    <location>
        <begin position="308"/>
        <end position="340"/>
    </location>
</feature>
<evidence type="ECO:0000313" key="6">
    <source>
        <dbReference type="Proteomes" id="UP001055172"/>
    </source>
</evidence>
<dbReference type="InterPro" id="IPR036770">
    <property type="entry name" value="Ankyrin_rpt-contain_sf"/>
</dbReference>
<evidence type="ECO:0000256" key="1">
    <source>
        <dbReference type="ARBA" id="ARBA00022737"/>
    </source>
</evidence>